<evidence type="ECO:0000256" key="12">
    <source>
        <dbReference type="ARBA" id="ARBA00023235"/>
    </source>
</evidence>
<evidence type="ECO:0000259" key="15">
    <source>
        <dbReference type="PROSITE" id="PS51751"/>
    </source>
</evidence>
<evidence type="ECO:0000256" key="2">
    <source>
        <dbReference type="ARBA" id="ARBA00008337"/>
    </source>
</evidence>
<evidence type="ECO:0000256" key="8">
    <source>
        <dbReference type="ARBA" id="ARBA00023098"/>
    </source>
</evidence>
<proteinExistence type="inferred from homology"/>
<evidence type="ECO:0000313" key="16">
    <source>
        <dbReference type="EMBL" id="EGS20908.1"/>
    </source>
</evidence>
<name>G0S753_CHATD</name>
<dbReference type="GO" id="GO:0016020">
    <property type="term" value="C:membrane"/>
    <property type="evidence" value="ECO:0007669"/>
    <property type="project" value="UniProtKB-SubCell"/>
</dbReference>
<dbReference type="KEGG" id="cthr:CTHT_0027470"/>
<dbReference type="STRING" id="759272.G0S753"/>
<keyword evidence="10" id="KW-1207">Sterol metabolism</keyword>
<dbReference type="GeneID" id="18256785"/>
<dbReference type="RefSeq" id="XP_006693204.1">
    <property type="nucleotide sequence ID" value="XM_006693141.1"/>
</dbReference>
<evidence type="ECO:0000256" key="3">
    <source>
        <dbReference type="ARBA" id="ARBA00022516"/>
    </source>
</evidence>
<feature type="domain" description="EXPERA" evidence="15">
    <location>
        <begin position="69"/>
        <end position="218"/>
    </location>
</feature>
<protein>
    <submittedName>
        <fullName evidence="16">Cholestenol delta-isomerase-like protein</fullName>
    </submittedName>
</protein>
<dbReference type="OrthoDB" id="58557at2759"/>
<keyword evidence="3" id="KW-0444">Lipid biosynthesis</keyword>
<feature type="transmembrane region" description="Helical" evidence="14">
    <location>
        <begin position="160"/>
        <end position="179"/>
    </location>
</feature>
<evidence type="ECO:0000256" key="10">
    <source>
        <dbReference type="ARBA" id="ARBA00023166"/>
    </source>
</evidence>
<evidence type="ECO:0000256" key="14">
    <source>
        <dbReference type="SAM" id="Phobius"/>
    </source>
</evidence>
<keyword evidence="4 13" id="KW-0812">Transmembrane</keyword>
<evidence type="ECO:0000256" key="13">
    <source>
        <dbReference type="PROSITE-ProRule" id="PRU01087"/>
    </source>
</evidence>
<feature type="transmembrane region" description="Helical" evidence="14">
    <location>
        <begin position="124"/>
        <end position="148"/>
    </location>
</feature>
<keyword evidence="8" id="KW-0443">Lipid metabolism</keyword>
<keyword evidence="6 13" id="KW-1133">Transmembrane helix</keyword>
<dbReference type="PANTHER" id="PTHR14207">
    <property type="entry name" value="STEROL ISOMERASE"/>
    <property type="match status" value="1"/>
</dbReference>
<dbReference type="Pfam" id="PF05241">
    <property type="entry name" value="EBP"/>
    <property type="match status" value="1"/>
</dbReference>
<feature type="transmembrane region" description="Helical" evidence="14">
    <location>
        <begin position="199"/>
        <end position="219"/>
    </location>
</feature>
<evidence type="ECO:0000313" key="17">
    <source>
        <dbReference type="Proteomes" id="UP000008066"/>
    </source>
</evidence>
<dbReference type="InterPro" id="IPR007905">
    <property type="entry name" value="EBP"/>
</dbReference>
<reference evidence="16 17" key="1">
    <citation type="journal article" date="2011" name="Cell">
        <title>Insight into structure and assembly of the nuclear pore complex by utilizing the genome of a eukaryotic thermophile.</title>
        <authorList>
            <person name="Amlacher S."/>
            <person name="Sarges P."/>
            <person name="Flemming D."/>
            <person name="van Noort V."/>
            <person name="Kunze R."/>
            <person name="Devos D.P."/>
            <person name="Arumugam M."/>
            <person name="Bork P."/>
            <person name="Hurt E."/>
        </authorList>
    </citation>
    <scope>NUCLEOTIDE SEQUENCE [LARGE SCALE GENOMIC DNA]</scope>
    <source>
        <strain evidence="17">DSM 1495 / CBS 144.50 / IMI 039719</strain>
    </source>
</reference>
<evidence type="ECO:0000256" key="11">
    <source>
        <dbReference type="ARBA" id="ARBA00023221"/>
    </source>
</evidence>
<keyword evidence="17" id="KW-1185">Reference proteome</keyword>
<feature type="transmembrane region" description="Helical" evidence="14">
    <location>
        <begin position="72"/>
        <end position="93"/>
    </location>
</feature>
<dbReference type="AlphaFoldDB" id="G0S753"/>
<keyword evidence="5" id="KW-0752">Steroid biosynthesis</keyword>
<evidence type="ECO:0000256" key="1">
    <source>
        <dbReference type="ARBA" id="ARBA00004141"/>
    </source>
</evidence>
<dbReference type="GO" id="GO:0016126">
    <property type="term" value="P:sterol biosynthetic process"/>
    <property type="evidence" value="ECO:0007669"/>
    <property type="project" value="UniProtKB-KW"/>
</dbReference>
<feature type="transmembrane region" description="Helical" evidence="14">
    <location>
        <begin position="28"/>
        <end position="51"/>
    </location>
</feature>
<dbReference type="OMA" id="VIEGWFC"/>
<evidence type="ECO:0000256" key="5">
    <source>
        <dbReference type="ARBA" id="ARBA00022955"/>
    </source>
</evidence>
<organism evidence="17">
    <name type="scientific">Chaetomium thermophilum (strain DSM 1495 / CBS 144.50 / IMI 039719)</name>
    <name type="common">Thermochaetoides thermophila</name>
    <dbReference type="NCBI Taxonomy" id="759272"/>
    <lineage>
        <taxon>Eukaryota</taxon>
        <taxon>Fungi</taxon>
        <taxon>Dikarya</taxon>
        <taxon>Ascomycota</taxon>
        <taxon>Pezizomycotina</taxon>
        <taxon>Sordariomycetes</taxon>
        <taxon>Sordariomycetidae</taxon>
        <taxon>Sordariales</taxon>
        <taxon>Chaetomiaceae</taxon>
        <taxon>Thermochaetoides</taxon>
    </lineage>
</organism>
<evidence type="ECO:0000256" key="9">
    <source>
        <dbReference type="ARBA" id="ARBA00023136"/>
    </source>
</evidence>
<dbReference type="HOGENOM" id="CLU_072128_0_0_1"/>
<dbReference type="PROSITE" id="PS51751">
    <property type="entry name" value="EXPERA"/>
    <property type="match status" value="1"/>
</dbReference>
<comment type="subcellular location">
    <subcellularLocation>
        <location evidence="1">Membrane</location>
        <topology evidence="1">Multi-pass membrane protein</topology>
    </subcellularLocation>
</comment>
<dbReference type="EMBL" id="GL988041">
    <property type="protein sequence ID" value="EGS20908.1"/>
    <property type="molecule type" value="Genomic_DNA"/>
</dbReference>
<keyword evidence="12 16" id="KW-0413">Isomerase</keyword>
<dbReference type="eggNOG" id="KOG4826">
    <property type="taxonomic scope" value="Eukaryota"/>
</dbReference>
<gene>
    <name evidence="16" type="ORF">CTHT_0027470</name>
</gene>
<keyword evidence="9 13" id="KW-0472">Membrane</keyword>
<evidence type="ECO:0000256" key="6">
    <source>
        <dbReference type="ARBA" id="ARBA00022989"/>
    </source>
</evidence>
<keyword evidence="11" id="KW-0753">Steroid metabolism</keyword>
<dbReference type="GO" id="GO:0000247">
    <property type="term" value="F:C-8 sterol isomerase activity"/>
    <property type="evidence" value="ECO:0007669"/>
    <property type="project" value="TreeGrafter"/>
</dbReference>
<dbReference type="PANTHER" id="PTHR14207:SF0">
    <property type="entry name" value="3-BETA-HYDROXYSTEROID-DELTA(8),DELTA(7)-ISOMERASE"/>
    <property type="match status" value="1"/>
</dbReference>
<dbReference type="Proteomes" id="UP000008066">
    <property type="component" value="Unassembled WGS sequence"/>
</dbReference>
<sequence>MTHHTAANSPDTEISHPYFPRDAPIQNYAPNVASLPVILVGFGALISVFVHRVVVVARRCNPELKKGYGDQLVVAWFALCGWLHIFFEGYFVLNHATLASSQSLFSQLWKEYGLSDSRYLSSDPFMLCIETLTTLIWGPLSLLTAYYITQGKKKQAQRHIVQIIVCIGHLYGVALYYGTCGYAERMRGIVFSRPEFMYYWVYYAGLNAPWAIVPAVLLWQSIKEIVRAFDKAGQDGGQKEDRKAN</sequence>
<evidence type="ECO:0000256" key="7">
    <source>
        <dbReference type="ARBA" id="ARBA00023011"/>
    </source>
</evidence>
<keyword evidence="7" id="KW-0756">Sterol biosynthesis</keyword>
<accession>G0S753</accession>
<dbReference type="GO" id="GO:0047750">
    <property type="term" value="F:cholestenol delta-isomerase activity"/>
    <property type="evidence" value="ECO:0007669"/>
    <property type="project" value="InterPro"/>
</dbReference>
<evidence type="ECO:0000256" key="4">
    <source>
        <dbReference type="ARBA" id="ARBA00022692"/>
    </source>
</evidence>
<dbReference type="GO" id="GO:0004769">
    <property type="term" value="F:steroid Delta-isomerase activity"/>
    <property type="evidence" value="ECO:0007669"/>
    <property type="project" value="TreeGrafter"/>
</dbReference>
<dbReference type="InterPro" id="IPR033118">
    <property type="entry name" value="EXPERA"/>
</dbReference>
<dbReference type="GO" id="GO:0005783">
    <property type="term" value="C:endoplasmic reticulum"/>
    <property type="evidence" value="ECO:0007669"/>
    <property type="project" value="TreeGrafter"/>
</dbReference>
<comment type="similarity">
    <text evidence="2">Belongs to the EBP family.</text>
</comment>